<reference evidence="1 2" key="1">
    <citation type="journal article" date="2013" name="Genome Announc.">
        <title>Draft Genome Sequence of Cesiribacter andamanensis Strain AMV16T, Isolated from a Soil Sample from a Mud Volcano in the Andaman Islands, India.</title>
        <authorList>
            <person name="Shivaji S."/>
            <person name="Ara S."/>
            <person name="Begum Z."/>
            <person name="Srinivas T.N."/>
            <person name="Singh A."/>
            <person name="Kumar Pinnaka A."/>
        </authorList>
    </citation>
    <scope>NUCLEOTIDE SEQUENCE [LARGE SCALE GENOMIC DNA]</scope>
    <source>
        <strain evidence="1 2">AMV16</strain>
    </source>
</reference>
<gene>
    <name evidence="1" type="ORF">ADICEAN_01529</name>
</gene>
<evidence type="ECO:0000313" key="1">
    <source>
        <dbReference type="EMBL" id="EMR03351.1"/>
    </source>
</evidence>
<protein>
    <submittedName>
        <fullName evidence="1">Uncharacterized protein</fullName>
    </submittedName>
</protein>
<sequence>MLLELLRQPGVQDLPGGFQEVAFYRNENNTGPIIRLYAVSVRDASPEQLQQYGNFMPHTKYGTTRVYFFKEGSPVPPALYPGDVNVDAAYQPYCIAMYEKSSMGQVSLVFEPF</sequence>
<dbReference type="STRING" id="1279009.ADICEAN_01529"/>
<keyword evidence="2" id="KW-1185">Reference proteome</keyword>
<proteinExistence type="predicted"/>
<organism evidence="1 2">
    <name type="scientific">Cesiribacter andamanensis AMV16</name>
    <dbReference type="NCBI Taxonomy" id="1279009"/>
    <lineage>
        <taxon>Bacteria</taxon>
        <taxon>Pseudomonadati</taxon>
        <taxon>Bacteroidota</taxon>
        <taxon>Cytophagia</taxon>
        <taxon>Cytophagales</taxon>
        <taxon>Cesiribacteraceae</taxon>
        <taxon>Cesiribacter</taxon>
    </lineage>
</organism>
<dbReference type="eggNOG" id="ENOG5032S67">
    <property type="taxonomic scope" value="Bacteria"/>
</dbReference>
<dbReference type="EMBL" id="AODQ01000028">
    <property type="protein sequence ID" value="EMR03351.1"/>
    <property type="molecule type" value="Genomic_DNA"/>
</dbReference>
<dbReference type="Proteomes" id="UP000011910">
    <property type="component" value="Unassembled WGS sequence"/>
</dbReference>
<evidence type="ECO:0000313" key="2">
    <source>
        <dbReference type="Proteomes" id="UP000011910"/>
    </source>
</evidence>
<name>M7N819_9BACT</name>
<dbReference type="AlphaFoldDB" id="M7N819"/>
<dbReference type="PATRIC" id="fig|1279009.4.peg.1548"/>
<comment type="caution">
    <text evidence="1">The sequence shown here is derived from an EMBL/GenBank/DDBJ whole genome shotgun (WGS) entry which is preliminary data.</text>
</comment>
<accession>M7N819</accession>